<evidence type="ECO:0000259" key="3">
    <source>
        <dbReference type="Pfam" id="PF13847"/>
    </source>
</evidence>
<sequence length="284" mass="32195">MDRENDMPRRNERERYALGYSDKVLEWLRRRSVKTHATFLLPHLHSGMRVLDCGCGPGSLTLDLARLVTPGSVIGLDIEGAQFAYAQELARTEGIENVSFEVGSAYELPFEDESFDLVFAHATLFHLSDPGRALREFQRVLKIGGLIAVRDTDYSTWQLEPETPLLAQMRELILKYMQTRGASPTYARRMRSYLVDAGFTRTEAYASCVSNGTPERVRTSASTYLGYLQAPDILIAIKEQDERSVGSISSDELEAIRAEVHAWSERPDAFELLIWREGLAWRDK</sequence>
<dbReference type="RefSeq" id="WP_007919463.1">
    <property type="nucleotide sequence ID" value="NZ_ADVG01000004.1"/>
</dbReference>
<dbReference type="InterPro" id="IPR029063">
    <property type="entry name" value="SAM-dependent_MTases_sf"/>
</dbReference>
<dbReference type="PANTHER" id="PTHR44942:SF4">
    <property type="entry name" value="METHYLTRANSFERASE TYPE 11 DOMAIN-CONTAINING PROTEIN"/>
    <property type="match status" value="1"/>
</dbReference>
<dbReference type="PANTHER" id="PTHR44942">
    <property type="entry name" value="METHYLTRANSF_11 DOMAIN-CONTAINING PROTEIN"/>
    <property type="match status" value="1"/>
</dbReference>
<dbReference type="AlphaFoldDB" id="D6TZ56"/>
<dbReference type="Gene3D" id="3.40.50.150">
    <property type="entry name" value="Vaccinia Virus protein VP39"/>
    <property type="match status" value="1"/>
</dbReference>
<evidence type="ECO:0000313" key="5">
    <source>
        <dbReference type="Proteomes" id="UP000004508"/>
    </source>
</evidence>
<dbReference type="eggNOG" id="COG2226">
    <property type="taxonomic scope" value="Bacteria"/>
</dbReference>
<keyword evidence="5" id="KW-1185">Reference proteome</keyword>
<keyword evidence="1 4" id="KW-0489">Methyltransferase</keyword>
<proteinExistence type="predicted"/>
<dbReference type="Proteomes" id="UP000004508">
    <property type="component" value="Unassembled WGS sequence"/>
</dbReference>
<keyword evidence="2 4" id="KW-0808">Transferase</keyword>
<dbReference type="STRING" id="485913.Krac_2602"/>
<dbReference type="EMBL" id="ADVG01000004">
    <property type="protein sequence ID" value="EFH81846.1"/>
    <property type="molecule type" value="Genomic_DNA"/>
</dbReference>
<evidence type="ECO:0000256" key="1">
    <source>
        <dbReference type="ARBA" id="ARBA00022603"/>
    </source>
</evidence>
<dbReference type="InterPro" id="IPR025714">
    <property type="entry name" value="Methyltranfer_dom"/>
</dbReference>
<accession>D6TZ56</accession>
<name>D6TZ56_KTERA</name>
<dbReference type="GO" id="GO:0008168">
    <property type="term" value="F:methyltransferase activity"/>
    <property type="evidence" value="ECO:0007669"/>
    <property type="project" value="UniProtKB-KW"/>
</dbReference>
<reference evidence="4 5" key="1">
    <citation type="journal article" date="2011" name="Stand. Genomic Sci.">
        <title>Non-contiguous finished genome sequence and contextual data of the filamentous soil bacterium Ktedonobacter racemifer type strain (SOSP1-21).</title>
        <authorList>
            <person name="Chang Y.J."/>
            <person name="Land M."/>
            <person name="Hauser L."/>
            <person name="Chertkov O."/>
            <person name="Del Rio T.G."/>
            <person name="Nolan M."/>
            <person name="Copeland A."/>
            <person name="Tice H."/>
            <person name="Cheng J.F."/>
            <person name="Lucas S."/>
            <person name="Han C."/>
            <person name="Goodwin L."/>
            <person name="Pitluck S."/>
            <person name="Ivanova N."/>
            <person name="Ovchinikova G."/>
            <person name="Pati A."/>
            <person name="Chen A."/>
            <person name="Palaniappan K."/>
            <person name="Mavromatis K."/>
            <person name="Liolios K."/>
            <person name="Brettin T."/>
            <person name="Fiebig A."/>
            <person name="Rohde M."/>
            <person name="Abt B."/>
            <person name="Goker M."/>
            <person name="Detter J.C."/>
            <person name="Woyke T."/>
            <person name="Bristow J."/>
            <person name="Eisen J.A."/>
            <person name="Markowitz V."/>
            <person name="Hugenholtz P."/>
            <person name="Kyrpides N.C."/>
            <person name="Klenk H.P."/>
            <person name="Lapidus A."/>
        </authorList>
    </citation>
    <scope>NUCLEOTIDE SEQUENCE [LARGE SCALE GENOMIC DNA]</scope>
    <source>
        <strain evidence="5">DSM 44963</strain>
    </source>
</reference>
<dbReference type="InterPro" id="IPR051052">
    <property type="entry name" value="Diverse_substrate_MTase"/>
</dbReference>
<dbReference type="Pfam" id="PF13847">
    <property type="entry name" value="Methyltransf_31"/>
    <property type="match status" value="1"/>
</dbReference>
<organism evidence="4 5">
    <name type="scientific">Ktedonobacter racemifer DSM 44963</name>
    <dbReference type="NCBI Taxonomy" id="485913"/>
    <lineage>
        <taxon>Bacteria</taxon>
        <taxon>Bacillati</taxon>
        <taxon>Chloroflexota</taxon>
        <taxon>Ktedonobacteria</taxon>
        <taxon>Ktedonobacterales</taxon>
        <taxon>Ktedonobacteraceae</taxon>
        <taxon>Ktedonobacter</taxon>
    </lineage>
</organism>
<dbReference type="SUPFAM" id="SSF53335">
    <property type="entry name" value="S-adenosyl-L-methionine-dependent methyltransferases"/>
    <property type="match status" value="1"/>
</dbReference>
<dbReference type="GO" id="GO:0032259">
    <property type="term" value="P:methylation"/>
    <property type="evidence" value="ECO:0007669"/>
    <property type="project" value="UniProtKB-KW"/>
</dbReference>
<evidence type="ECO:0000256" key="2">
    <source>
        <dbReference type="ARBA" id="ARBA00022679"/>
    </source>
</evidence>
<gene>
    <name evidence="4" type="ORF">Krac_2602</name>
</gene>
<dbReference type="CDD" id="cd02440">
    <property type="entry name" value="AdoMet_MTases"/>
    <property type="match status" value="1"/>
</dbReference>
<dbReference type="OrthoDB" id="43862at2"/>
<evidence type="ECO:0000313" key="4">
    <source>
        <dbReference type="EMBL" id="EFH81846.1"/>
    </source>
</evidence>
<dbReference type="InParanoid" id="D6TZ56"/>
<feature type="domain" description="Methyltransferase" evidence="3">
    <location>
        <begin position="44"/>
        <end position="170"/>
    </location>
</feature>
<protein>
    <submittedName>
        <fullName evidence="4">Methyltransferase type 11</fullName>
    </submittedName>
</protein>
<comment type="caution">
    <text evidence="4">The sequence shown here is derived from an EMBL/GenBank/DDBJ whole genome shotgun (WGS) entry which is preliminary data.</text>
</comment>